<evidence type="ECO:0000313" key="4">
    <source>
        <dbReference type="EMBL" id="NYH14497.1"/>
    </source>
</evidence>
<dbReference type="Gene3D" id="3.40.50.2000">
    <property type="entry name" value="Glycogen Phosphorylase B"/>
    <property type="match status" value="2"/>
</dbReference>
<dbReference type="Proteomes" id="UP000572540">
    <property type="component" value="Unassembled WGS sequence"/>
</dbReference>
<feature type="domain" description="Glycosyltransferase subfamily 4-like N-terminal" evidence="3">
    <location>
        <begin position="110"/>
        <end position="199"/>
    </location>
</feature>
<dbReference type="SUPFAM" id="SSF53756">
    <property type="entry name" value="UDP-Glycosyltransferase/glycogen phosphorylase"/>
    <property type="match status" value="1"/>
</dbReference>
<dbReference type="Pfam" id="PF13439">
    <property type="entry name" value="Glyco_transf_4"/>
    <property type="match status" value="1"/>
</dbReference>
<sequence>MKDRYVSLGQDVALHSETTSAATVVDRARKAANLPIKVAINGKFTSQRLTGVQRVAHELTSALSRLLPVYQRPMLLMPQDRRDEVVFAGVPRRVVRRFRGVLWEQLTLPFAASGTTLLSLCNVGPMLKRRQVLMIHDAAIFDLPEGYSAGFRLWYRFAFALLKRNVRHIVTVSAFSKARIVARMGISPDNISVVRNGVDHLDRISSDYSILERLNVTMGGFVLIVGSLAPGKNLARVLAAIALLEHVLGDVKFVIAGGNNVKIFGTEGDRGREPAKNIVWAGYLSDGELKALYENAACFVFPSLYEGFGLPPLEAMYCGCPVIASSEGALPEVCGDAALYCDASSVDDIAAKIAYLMGDVTRRHAMCLKGREHAKQFRWSDSATELLRVLREIE</sequence>
<dbReference type="GO" id="GO:0009103">
    <property type="term" value="P:lipopolysaccharide biosynthetic process"/>
    <property type="evidence" value="ECO:0007669"/>
    <property type="project" value="TreeGrafter"/>
</dbReference>
<proteinExistence type="predicted"/>
<evidence type="ECO:0000256" key="1">
    <source>
        <dbReference type="ARBA" id="ARBA00022679"/>
    </source>
</evidence>
<reference evidence="4 5" key="1">
    <citation type="submission" date="2020-07" db="EMBL/GenBank/DDBJ databases">
        <title>Exploring microbial biodiversity for novel pathways involved in the catabolism of aromatic compounds derived from lignin.</title>
        <authorList>
            <person name="Elkins J."/>
        </authorList>
    </citation>
    <scope>NUCLEOTIDE SEQUENCE [LARGE SCALE GENOMIC DNA]</scope>
    <source>
        <strain evidence="4 5">H2C3B</strain>
    </source>
</reference>
<dbReference type="GO" id="GO:0016757">
    <property type="term" value="F:glycosyltransferase activity"/>
    <property type="evidence" value="ECO:0007669"/>
    <property type="project" value="InterPro"/>
</dbReference>
<dbReference type="InterPro" id="IPR028098">
    <property type="entry name" value="Glyco_trans_4-like_N"/>
</dbReference>
<protein>
    <submittedName>
        <fullName evidence="4">Glycosyltransferase involved in cell wall biosynthesis</fullName>
    </submittedName>
</protein>
<dbReference type="AlphaFoldDB" id="A0A7Z0AZM6"/>
<evidence type="ECO:0000313" key="5">
    <source>
        <dbReference type="Proteomes" id="UP000572540"/>
    </source>
</evidence>
<dbReference type="Pfam" id="PF00534">
    <property type="entry name" value="Glycos_transf_1"/>
    <property type="match status" value="1"/>
</dbReference>
<evidence type="ECO:0000259" key="3">
    <source>
        <dbReference type="Pfam" id="PF13439"/>
    </source>
</evidence>
<name>A0A7Z0AZM6_9BURK</name>
<feature type="domain" description="Glycosyl transferase family 1" evidence="2">
    <location>
        <begin position="220"/>
        <end position="371"/>
    </location>
</feature>
<gene>
    <name evidence="4" type="ORF">GGD41_001725</name>
</gene>
<dbReference type="PANTHER" id="PTHR46401">
    <property type="entry name" value="GLYCOSYLTRANSFERASE WBBK-RELATED"/>
    <property type="match status" value="1"/>
</dbReference>
<accession>A0A7Z0AZM6</accession>
<organism evidence="4 5">
    <name type="scientific">Paraburkholderia bryophila</name>
    <dbReference type="NCBI Taxonomy" id="420952"/>
    <lineage>
        <taxon>Bacteria</taxon>
        <taxon>Pseudomonadati</taxon>
        <taxon>Pseudomonadota</taxon>
        <taxon>Betaproteobacteria</taxon>
        <taxon>Burkholderiales</taxon>
        <taxon>Burkholderiaceae</taxon>
        <taxon>Paraburkholderia</taxon>
    </lineage>
</organism>
<dbReference type="PANTHER" id="PTHR46401:SF2">
    <property type="entry name" value="GLYCOSYLTRANSFERASE WBBK-RELATED"/>
    <property type="match status" value="1"/>
</dbReference>
<dbReference type="RefSeq" id="WP_179709848.1">
    <property type="nucleotide sequence ID" value="NZ_JACCAU010000001.1"/>
</dbReference>
<keyword evidence="1 4" id="KW-0808">Transferase</keyword>
<dbReference type="EMBL" id="JACCAU010000001">
    <property type="protein sequence ID" value="NYH14497.1"/>
    <property type="molecule type" value="Genomic_DNA"/>
</dbReference>
<dbReference type="CDD" id="cd03809">
    <property type="entry name" value="GT4_MtfB-like"/>
    <property type="match status" value="1"/>
</dbReference>
<evidence type="ECO:0000259" key="2">
    <source>
        <dbReference type="Pfam" id="PF00534"/>
    </source>
</evidence>
<comment type="caution">
    <text evidence="4">The sequence shown here is derived from an EMBL/GenBank/DDBJ whole genome shotgun (WGS) entry which is preliminary data.</text>
</comment>
<dbReference type="InterPro" id="IPR001296">
    <property type="entry name" value="Glyco_trans_1"/>
</dbReference>